<keyword evidence="1" id="KW-0732">Signal</keyword>
<comment type="caution">
    <text evidence="2">The sequence shown here is derived from an EMBL/GenBank/DDBJ whole genome shotgun (WGS) entry which is preliminary data.</text>
</comment>
<feature type="chain" id="PRO_5040387838" evidence="1">
    <location>
        <begin position="24"/>
        <end position="85"/>
    </location>
</feature>
<reference evidence="2" key="1">
    <citation type="journal article" date="2020" name="Stud. Mycol.">
        <title>101 Dothideomycetes genomes: a test case for predicting lifestyles and emergence of pathogens.</title>
        <authorList>
            <person name="Haridas S."/>
            <person name="Albert R."/>
            <person name="Binder M."/>
            <person name="Bloem J."/>
            <person name="Labutti K."/>
            <person name="Salamov A."/>
            <person name="Andreopoulos B."/>
            <person name="Baker S."/>
            <person name="Barry K."/>
            <person name="Bills G."/>
            <person name="Bluhm B."/>
            <person name="Cannon C."/>
            <person name="Castanera R."/>
            <person name="Culley D."/>
            <person name="Daum C."/>
            <person name="Ezra D."/>
            <person name="Gonzalez J."/>
            <person name="Henrissat B."/>
            <person name="Kuo A."/>
            <person name="Liang C."/>
            <person name="Lipzen A."/>
            <person name="Lutzoni F."/>
            <person name="Magnuson J."/>
            <person name="Mondo S."/>
            <person name="Nolan M."/>
            <person name="Ohm R."/>
            <person name="Pangilinan J."/>
            <person name="Park H.-J."/>
            <person name="Ramirez L."/>
            <person name="Alfaro M."/>
            <person name="Sun H."/>
            <person name="Tritt A."/>
            <person name="Yoshinaga Y."/>
            <person name="Zwiers L.-H."/>
            <person name="Turgeon B."/>
            <person name="Goodwin S."/>
            <person name="Spatafora J."/>
            <person name="Crous P."/>
            <person name="Grigoriev I."/>
        </authorList>
    </citation>
    <scope>NUCLEOTIDE SEQUENCE</scope>
    <source>
        <strain evidence="2">CBS 125425</strain>
    </source>
</reference>
<gene>
    <name evidence="2" type="ORF">EJ04DRAFT_516302</name>
</gene>
<feature type="signal peptide" evidence="1">
    <location>
        <begin position="1"/>
        <end position="23"/>
    </location>
</feature>
<dbReference type="AlphaFoldDB" id="A0A9P4UY71"/>
<name>A0A9P4UY71_9PLEO</name>
<sequence length="85" mass="9612">MISNTSLLALVVLVVVRLPLQPGYTPPRARPDYTSVEMRINQAPKDNVISISDHDTPKNLLDKRAIMYSSRPREAGTDFERTMRS</sequence>
<keyword evidence="3" id="KW-1185">Reference proteome</keyword>
<evidence type="ECO:0000313" key="2">
    <source>
        <dbReference type="EMBL" id="KAF2728910.1"/>
    </source>
</evidence>
<evidence type="ECO:0000313" key="3">
    <source>
        <dbReference type="Proteomes" id="UP000799444"/>
    </source>
</evidence>
<dbReference type="Proteomes" id="UP000799444">
    <property type="component" value="Unassembled WGS sequence"/>
</dbReference>
<proteinExistence type="predicted"/>
<evidence type="ECO:0000256" key="1">
    <source>
        <dbReference type="SAM" id="SignalP"/>
    </source>
</evidence>
<dbReference type="EMBL" id="ML996262">
    <property type="protein sequence ID" value="KAF2728910.1"/>
    <property type="molecule type" value="Genomic_DNA"/>
</dbReference>
<accession>A0A9P4UY71</accession>
<organism evidence="2 3">
    <name type="scientific">Polyplosphaeria fusca</name>
    <dbReference type="NCBI Taxonomy" id="682080"/>
    <lineage>
        <taxon>Eukaryota</taxon>
        <taxon>Fungi</taxon>
        <taxon>Dikarya</taxon>
        <taxon>Ascomycota</taxon>
        <taxon>Pezizomycotina</taxon>
        <taxon>Dothideomycetes</taxon>
        <taxon>Pleosporomycetidae</taxon>
        <taxon>Pleosporales</taxon>
        <taxon>Tetraplosphaeriaceae</taxon>
        <taxon>Polyplosphaeria</taxon>
    </lineage>
</organism>
<protein>
    <submittedName>
        <fullName evidence="2">Uncharacterized protein</fullName>
    </submittedName>
</protein>